<gene>
    <name evidence="1" type="ORF">V1525DRAFT_404294</name>
</gene>
<evidence type="ECO:0000313" key="1">
    <source>
        <dbReference type="EMBL" id="KAK9237271.1"/>
    </source>
</evidence>
<proteinExistence type="predicted"/>
<comment type="caution">
    <text evidence="1">The sequence shown here is derived from an EMBL/GenBank/DDBJ whole genome shotgun (WGS) entry which is preliminary data.</text>
</comment>
<evidence type="ECO:0000313" key="2">
    <source>
        <dbReference type="Proteomes" id="UP001433508"/>
    </source>
</evidence>
<reference evidence="2" key="1">
    <citation type="journal article" date="2024" name="Front. Bioeng. Biotechnol.">
        <title>Genome-scale model development and genomic sequencing of the oleaginous clade Lipomyces.</title>
        <authorList>
            <person name="Czajka J.J."/>
            <person name="Han Y."/>
            <person name="Kim J."/>
            <person name="Mondo S.J."/>
            <person name="Hofstad B.A."/>
            <person name="Robles A."/>
            <person name="Haridas S."/>
            <person name="Riley R."/>
            <person name="LaButti K."/>
            <person name="Pangilinan J."/>
            <person name="Andreopoulos W."/>
            <person name="Lipzen A."/>
            <person name="Yan J."/>
            <person name="Wang M."/>
            <person name="Ng V."/>
            <person name="Grigoriev I.V."/>
            <person name="Spatafora J.W."/>
            <person name="Magnuson J.K."/>
            <person name="Baker S.E."/>
            <person name="Pomraning K.R."/>
        </authorList>
    </citation>
    <scope>NUCLEOTIDE SEQUENCE [LARGE SCALE GENOMIC DNA]</scope>
    <source>
        <strain evidence="2">CBS 7786</strain>
    </source>
</reference>
<protein>
    <submittedName>
        <fullName evidence="1">Uncharacterized protein</fullName>
    </submittedName>
</protein>
<sequence length="85" mass="9666">MRSISMRSHCMTVIFCCVPTMPISPTLSLLYNMHVTPFIVDVSGCIQMVTICSYLVIFGRLKVDNDSKRRHTVVPLTWAKGLQLY</sequence>
<name>A0ACC3T047_LIPKO</name>
<keyword evidence="2" id="KW-1185">Reference proteome</keyword>
<dbReference type="EMBL" id="MU971371">
    <property type="protein sequence ID" value="KAK9237271.1"/>
    <property type="molecule type" value="Genomic_DNA"/>
</dbReference>
<organism evidence="1 2">
    <name type="scientific">Lipomyces kononenkoae</name>
    <name type="common">Yeast</name>
    <dbReference type="NCBI Taxonomy" id="34357"/>
    <lineage>
        <taxon>Eukaryota</taxon>
        <taxon>Fungi</taxon>
        <taxon>Dikarya</taxon>
        <taxon>Ascomycota</taxon>
        <taxon>Saccharomycotina</taxon>
        <taxon>Lipomycetes</taxon>
        <taxon>Lipomycetales</taxon>
        <taxon>Lipomycetaceae</taxon>
        <taxon>Lipomyces</taxon>
    </lineage>
</organism>
<accession>A0ACC3T047</accession>
<dbReference type="Proteomes" id="UP001433508">
    <property type="component" value="Unassembled WGS sequence"/>
</dbReference>